<dbReference type="InterPro" id="IPR015421">
    <property type="entry name" value="PyrdxlP-dep_Trfase_major"/>
</dbReference>
<dbReference type="PANTHER" id="PTHR11999">
    <property type="entry name" value="GROUP II PYRIDOXAL-5-PHOSPHATE DECARBOXYLASE"/>
    <property type="match status" value="1"/>
</dbReference>
<evidence type="ECO:0000256" key="1">
    <source>
        <dbReference type="ARBA" id="ARBA00001933"/>
    </source>
</evidence>
<dbReference type="GO" id="GO:0019752">
    <property type="term" value="P:carboxylic acid metabolic process"/>
    <property type="evidence" value="ECO:0007669"/>
    <property type="project" value="InterPro"/>
</dbReference>
<dbReference type="PANTHER" id="PTHR11999:SF70">
    <property type="entry name" value="MIP05841P"/>
    <property type="match status" value="1"/>
</dbReference>
<keyword evidence="9" id="KW-1185">Reference proteome</keyword>
<dbReference type="InterPro" id="IPR015422">
    <property type="entry name" value="PyrdxlP-dep_Trfase_small"/>
</dbReference>
<dbReference type="Pfam" id="PF00282">
    <property type="entry name" value="Pyridoxal_deC"/>
    <property type="match status" value="1"/>
</dbReference>
<protein>
    <submittedName>
        <fullName evidence="8">Amino acid decarboxylase</fullName>
    </submittedName>
</protein>
<evidence type="ECO:0000256" key="6">
    <source>
        <dbReference type="PIRSR" id="PIRSR602129-50"/>
    </source>
</evidence>
<evidence type="ECO:0000256" key="5">
    <source>
        <dbReference type="ARBA" id="ARBA00023239"/>
    </source>
</evidence>
<evidence type="ECO:0000256" key="3">
    <source>
        <dbReference type="ARBA" id="ARBA00022793"/>
    </source>
</evidence>
<dbReference type="GO" id="GO:0016831">
    <property type="term" value="F:carboxy-lyase activity"/>
    <property type="evidence" value="ECO:0007669"/>
    <property type="project" value="UniProtKB-KW"/>
</dbReference>
<comment type="cofactor">
    <cofactor evidence="1 6 7">
        <name>pyridoxal 5'-phosphate</name>
        <dbReference type="ChEBI" id="CHEBI:597326"/>
    </cofactor>
</comment>
<comment type="caution">
    <text evidence="8">The sequence shown here is derived from an EMBL/GenBank/DDBJ whole genome shotgun (WGS) entry which is preliminary data.</text>
</comment>
<reference evidence="8 9" key="1">
    <citation type="submission" date="2015-01" db="EMBL/GenBank/DDBJ databases">
        <title>Draft genome sequence of Pedobacter sp. NL19 isolated from sludge of an effluent treatment pond in an abandoned uranium mine.</title>
        <authorList>
            <person name="Santos T."/>
            <person name="Caetano T."/>
            <person name="Covas C."/>
            <person name="Cruz A."/>
            <person name="Mendo S."/>
        </authorList>
    </citation>
    <scope>NUCLEOTIDE SEQUENCE [LARGE SCALE GENOMIC DNA]</scope>
    <source>
        <strain evidence="8 9">NL19</strain>
    </source>
</reference>
<keyword evidence="4 6" id="KW-0663">Pyridoxal phosphate</keyword>
<gene>
    <name evidence="8" type="ORF">TH53_09925</name>
</gene>
<dbReference type="SUPFAM" id="SSF53383">
    <property type="entry name" value="PLP-dependent transferases"/>
    <property type="match status" value="1"/>
</dbReference>
<sequence length="493" mass="54902">MMEESVNLNSTLDPKDWSSMRSMGHEMIDDIMDYLEGIRTKPVWQEIPAAVKDSFQSPVPQKPSTIEEVYHEFKTNIFPYTKGNIHPRFFAWVQGTGTPFGVLAEMLSAAMNPNVTIGEHAPMYVDQQVVNWCKQIMNYPESATGILLSGASMANITALNVARNSQLKLNIRKTGVKAVPGQLVLYCSAETHSCIQKAAEVLGLGTDAVRKIKTNSDYQININELVKAIEADLAEGFYPFCVVGNAGTVNTGAIDPLDELAAVCLKYNLWFHIDGAFGALAKLVPAYSARLKAIEKADSVAFDLHKWMYMPYEIACVLIKDNHAHRSSFAVTPEYLLQQERGLAGGPDPVNNYGMELSRSFKALKVWMSLKEHGLEKYAEVINKNILQAFYLEKLVQQADNLELLCPVNLNIVCFRYVHQGLSVNDLEELNKEIIIQLQEQGIASPSSTILNGIYAIRVCIVNQRTLQADLDLLIEEIIRIGDQLIVSLNFAL</sequence>
<dbReference type="Gene3D" id="3.40.640.10">
    <property type="entry name" value="Type I PLP-dependent aspartate aminotransferase-like (Major domain)"/>
    <property type="match status" value="1"/>
</dbReference>
<evidence type="ECO:0000256" key="4">
    <source>
        <dbReference type="ARBA" id="ARBA00022898"/>
    </source>
</evidence>
<dbReference type="STRING" id="1503925.TH53_09925"/>
<dbReference type="AlphaFoldDB" id="A0A0D0F706"/>
<comment type="similarity">
    <text evidence="2 7">Belongs to the group II decarboxylase family.</text>
</comment>
<organism evidence="8 9">
    <name type="scientific">Pedobacter lusitanus</name>
    <dbReference type="NCBI Taxonomy" id="1503925"/>
    <lineage>
        <taxon>Bacteria</taxon>
        <taxon>Pseudomonadati</taxon>
        <taxon>Bacteroidota</taxon>
        <taxon>Sphingobacteriia</taxon>
        <taxon>Sphingobacteriales</taxon>
        <taxon>Sphingobacteriaceae</taxon>
        <taxon>Pedobacter</taxon>
    </lineage>
</organism>
<proteinExistence type="inferred from homology"/>
<feature type="modified residue" description="N6-(pyridoxal phosphate)lysine" evidence="6">
    <location>
        <position position="306"/>
    </location>
</feature>
<name>A0A0D0F706_9SPHI</name>
<dbReference type="Gene3D" id="1.20.1340.10">
    <property type="entry name" value="dopa decarboxylase, N-terminal domain"/>
    <property type="match status" value="1"/>
</dbReference>
<keyword evidence="5 7" id="KW-0456">Lyase</keyword>
<dbReference type="EMBL" id="JXRA01000038">
    <property type="protein sequence ID" value="KIO77348.1"/>
    <property type="molecule type" value="Genomic_DNA"/>
</dbReference>
<dbReference type="GO" id="GO:0030170">
    <property type="term" value="F:pyridoxal phosphate binding"/>
    <property type="evidence" value="ECO:0007669"/>
    <property type="project" value="InterPro"/>
</dbReference>
<evidence type="ECO:0000313" key="9">
    <source>
        <dbReference type="Proteomes" id="UP000032049"/>
    </source>
</evidence>
<dbReference type="PRINTS" id="PR00800">
    <property type="entry name" value="YHDCRBOXLASE"/>
</dbReference>
<accession>A0A0D0F706</accession>
<evidence type="ECO:0000256" key="7">
    <source>
        <dbReference type="RuleBase" id="RU000382"/>
    </source>
</evidence>
<dbReference type="InterPro" id="IPR002129">
    <property type="entry name" value="PyrdxlP-dep_de-COase"/>
</dbReference>
<dbReference type="Gene3D" id="3.90.1150.10">
    <property type="entry name" value="Aspartate Aminotransferase, domain 1"/>
    <property type="match status" value="1"/>
</dbReference>
<evidence type="ECO:0000313" key="8">
    <source>
        <dbReference type="EMBL" id="KIO77348.1"/>
    </source>
</evidence>
<dbReference type="Proteomes" id="UP000032049">
    <property type="component" value="Unassembled WGS sequence"/>
</dbReference>
<evidence type="ECO:0000256" key="2">
    <source>
        <dbReference type="ARBA" id="ARBA00009533"/>
    </source>
</evidence>
<dbReference type="InterPro" id="IPR015424">
    <property type="entry name" value="PyrdxlP-dep_Trfase"/>
</dbReference>
<dbReference type="InterPro" id="IPR010977">
    <property type="entry name" value="Aromatic_deC"/>
</dbReference>
<dbReference type="GO" id="GO:0006520">
    <property type="term" value="P:amino acid metabolic process"/>
    <property type="evidence" value="ECO:0007669"/>
    <property type="project" value="InterPro"/>
</dbReference>
<keyword evidence="3" id="KW-0210">Decarboxylase</keyword>